<dbReference type="SUPFAM" id="SSF53850">
    <property type="entry name" value="Periplasmic binding protein-like II"/>
    <property type="match status" value="1"/>
</dbReference>
<comment type="similarity">
    <text evidence="2">Belongs to the bacterial solute-binding protein 1 family.</text>
</comment>
<proteinExistence type="inferred from homology"/>
<name>A0A017HKH5_9RHOB</name>
<dbReference type="Pfam" id="PF13416">
    <property type="entry name" value="SBP_bac_8"/>
    <property type="match status" value="1"/>
</dbReference>
<keyword evidence="3" id="KW-0813">Transport</keyword>
<dbReference type="AlphaFoldDB" id="A0A017HKH5"/>
<evidence type="ECO:0000256" key="1">
    <source>
        <dbReference type="ARBA" id="ARBA00004418"/>
    </source>
</evidence>
<organism evidence="4 5">
    <name type="scientific">Rubellimicrobium mesophilum DSM 19309</name>
    <dbReference type="NCBI Taxonomy" id="442562"/>
    <lineage>
        <taxon>Bacteria</taxon>
        <taxon>Pseudomonadati</taxon>
        <taxon>Pseudomonadota</taxon>
        <taxon>Alphaproteobacteria</taxon>
        <taxon>Rhodobacterales</taxon>
        <taxon>Roseobacteraceae</taxon>
        <taxon>Rubellimicrobium</taxon>
    </lineage>
</organism>
<dbReference type="PATRIC" id="fig|442562.3.peg.4079"/>
<dbReference type="Gene3D" id="3.40.190.10">
    <property type="entry name" value="Periplasmic binding protein-like II"/>
    <property type="match status" value="2"/>
</dbReference>
<comment type="subcellular location">
    <subcellularLocation>
        <location evidence="1">Periplasm</location>
    </subcellularLocation>
</comment>
<reference evidence="4 5" key="1">
    <citation type="submission" date="2013-02" db="EMBL/GenBank/DDBJ databases">
        <authorList>
            <person name="Fiebig A."/>
            <person name="Goeker M."/>
            <person name="Klenk H.-P.P."/>
        </authorList>
    </citation>
    <scope>NUCLEOTIDE SEQUENCE [LARGE SCALE GENOMIC DNA]</scope>
    <source>
        <strain evidence="4 5">DSM 19309</strain>
    </source>
</reference>
<protein>
    <submittedName>
        <fullName evidence="4">Alpha-glucosides-binding protein periplasmic protein AglE</fullName>
    </submittedName>
</protein>
<comment type="caution">
    <text evidence="4">The sequence shown here is derived from an EMBL/GenBank/DDBJ whole genome shotgun (WGS) entry which is preliminary data.</text>
</comment>
<keyword evidence="5" id="KW-1185">Reference proteome</keyword>
<accession>A0A017HKH5</accession>
<dbReference type="OrthoDB" id="8663148at2"/>
<dbReference type="PANTHER" id="PTHR43649">
    <property type="entry name" value="ARABINOSE-BINDING PROTEIN-RELATED"/>
    <property type="match status" value="1"/>
</dbReference>
<dbReference type="InterPro" id="IPR050490">
    <property type="entry name" value="Bact_solute-bd_prot1"/>
</dbReference>
<dbReference type="RefSeq" id="WP_037279944.1">
    <property type="nucleotide sequence ID" value="NZ_KK088567.1"/>
</dbReference>
<sequence length="384" mass="40902">MIGQNSGVEGQTLEQVYAAFEEGAGVEVRYTGTPDQTAIVQSRIQAGNPPDVADLQLGMAQDFAEQGLLDDLSAAFGDELTANFSEMLLGTATHDGKVIGVYQGMNPFMVWYNPKSYTGPEAPQDWKALADWTGQEAAAGRTAWCAAQGAGASSGFPGAQMIENIFLKKYGPDLYRQWGAGELPWTSDQVRDAFEEFGRVIAADGHVQGGAIGAISTPISTGYNGLTSDPAGCSLVMWGAWVPGLIGDTAKSGENIDFFRVPAATPEDYGYELFQSALAVGFTDRPETKAFLEFMASTPAQTYFASLNRWPVANKNVPVDTYPSPLLQKIATEFLGSGDVQFAAGPNLMASAATGTAFYRGVVGYMQDPSSLNRVLETIQATVQ</sequence>
<evidence type="ECO:0000313" key="5">
    <source>
        <dbReference type="Proteomes" id="UP000019666"/>
    </source>
</evidence>
<dbReference type="STRING" id="442562.Rumeso_04143"/>
<dbReference type="Proteomes" id="UP000019666">
    <property type="component" value="Unassembled WGS sequence"/>
</dbReference>
<evidence type="ECO:0000256" key="2">
    <source>
        <dbReference type="ARBA" id="ARBA00008520"/>
    </source>
</evidence>
<dbReference type="PANTHER" id="PTHR43649:SF29">
    <property type="entry name" value="OSMOPROTECTIVE COMPOUNDS-BINDING PROTEIN GGTB"/>
    <property type="match status" value="1"/>
</dbReference>
<dbReference type="GO" id="GO:0042597">
    <property type="term" value="C:periplasmic space"/>
    <property type="evidence" value="ECO:0007669"/>
    <property type="project" value="UniProtKB-SubCell"/>
</dbReference>
<dbReference type="EMBL" id="AOSK01000118">
    <property type="protein sequence ID" value="EYD74279.1"/>
    <property type="molecule type" value="Genomic_DNA"/>
</dbReference>
<evidence type="ECO:0000313" key="4">
    <source>
        <dbReference type="EMBL" id="EYD74279.1"/>
    </source>
</evidence>
<dbReference type="InterPro" id="IPR006059">
    <property type="entry name" value="SBP"/>
</dbReference>
<evidence type="ECO:0000256" key="3">
    <source>
        <dbReference type="ARBA" id="ARBA00022448"/>
    </source>
</evidence>
<dbReference type="HOGENOM" id="CLU_027068_0_0_5"/>
<gene>
    <name evidence="4" type="ORF">Rumeso_04143</name>
</gene>